<dbReference type="FunFam" id="3.40.30.10:FF:000258">
    <property type="entry name" value="Glutathione S-transferase"/>
    <property type="match status" value="1"/>
</dbReference>
<keyword evidence="4" id="KW-1185">Reference proteome</keyword>
<dbReference type="FunFam" id="1.20.1050.10:FF:000056">
    <property type="entry name" value="Glutathione S-transferase"/>
    <property type="match status" value="1"/>
</dbReference>
<sequence length="212" mass="23987">MPHYKLSYFDVRARGECIRMMFAIGGVPLEDVRVQLQEWEGMVKNKAAPFNALPMLEVDGVKIAQTLAILRYIARETGLAGPDNLTSALADSLADQYADFVMAYMPWHVVNAGFIPGDKDALYDSVYLPARTKHLPFFEAALKKSTTGWFANTPELTHVDVFIASHVEWLMALDKNADTIFEDFPLLGAHFKKFFAHPKLQTYLKERPDARF</sequence>
<evidence type="ECO:0000313" key="4">
    <source>
        <dbReference type="Proteomes" id="UP001432027"/>
    </source>
</evidence>
<dbReference type="SFLD" id="SFLDG01205">
    <property type="entry name" value="AMPS.1"/>
    <property type="match status" value="1"/>
</dbReference>
<dbReference type="PANTHER" id="PTHR11571">
    <property type="entry name" value="GLUTATHIONE S-TRANSFERASE"/>
    <property type="match status" value="1"/>
</dbReference>
<dbReference type="InterPro" id="IPR004046">
    <property type="entry name" value="GST_C"/>
</dbReference>
<dbReference type="SFLD" id="SFLDS00019">
    <property type="entry name" value="Glutathione_Transferase_(cytos"/>
    <property type="match status" value="1"/>
</dbReference>
<dbReference type="InterPro" id="IPR010987">
    <property type="entry name" value="Glutathione-S-Trfase_C-like"/>
</dbReference>
<dbReference type="InterPro" id="IPR004045">
    <property type="entry name" value="Glutathione_S-Trfase_N"/>
</dbReference>
<dbReference type="CDD" id="cd03192">
    <property type="entry name" value="GST_C_Sigma_like"/>
    <property type="match status" value="1"/>
</dbReference>
<dbReference type="InterPro" id="IPR036282">
    <property type="entry name" value="Glutathione-S-Trfase_C_sf"/>
</dbReference>
<dbReference type="Proteomes" id="UP001432027">
    <property type="component" value="Unassembled WGS sequence"/>
</dbReference>
<dbReference type="Gene3D" id="1.20.1050.10">
    <property type="match status" value="1"/>
</dbReference>
<proteinExistence type="predicted"/>
<evidence type="ECO:0000259" key="1">
    <source>
        <dbReference type="PROSITE" id="PS50404"/>
    </source>
</evidence>
<dbReference type="AlphaFoldDB" id="A0AAV5TGF3"/>
<dbReference type="Pfam" id="PF02798">
    <property type="entry name" value="GST_N"/>
    <property type="match status" value="1"/>
</dbReference>
<dbReference type="Gene3D" id="3.40.30.10">
    <property type="entry name" value="Glutaredoxin"/>
    <property type="match status" value="1"/>
</dbReference>
<dbReference type="PROSITE" id="PS50404">
    <property type="entry name" value="GST_NTER"/>
    <property type="match status" value="1"/>
</dbReference>
<protein>
    <recommendedName>
        <fullName evidence="5">Glutathione S-transferase</fullName>
    </recommendedName>
</protein>
<organism evidence="3 4">
    <name type="scientific">Pristionchus entomophagus</name>
    <dbReference type="NCBI Taxonomy" id="358040"/>
    <lineage>
        <taxon>Eukaryota</taxon>
        <taxon>Metazoa</taxon>
        <taxon>Ecdysozoa</taxon>
        <taxon>Nematoda</taxon>
        <taxon>Chromadorea</taxon>
        <taxon>Rhabditida</taxon>
        <taxon>Rhabditina</taxon>
        <taxon>Diplogasteromorpha</taxon>
        <taxon>Diplogasteroidea</taxon>
        <taxon>Neodiplogasteridae</taxon>
        <taxon>Pristionchus</taxon>
    </lineage>
</organism>
<dbReference type="GO" id="GO:0006749">
    <property type="term" value="P:glutathione metabolic process"/>
    <property type="evidence" value="ECO:0007669"/>
    <property type="project" value="TreeGrafter"/>
</dbReference>
<dbReference type="InterPro" id="IPR050213">
    <property type="entry name" value="GST_superfamily"/>
</dbReference>
<dbReference type="EMBL" id="BTSX01000004">
    <property type="protein sequence ID" value="GMS93013.1"/>
    <property type="molecule type" value="Genomic_DNA"/>
</dbReference>
<dbReference type="SFLD" id="SFLDG00363">
    <property type="entry name" value="AMPS_(cytGST):_Alpha-__Mu-__Pi"/>
    <property type="match status" value="1"/>
</dbReference>
<dbReference type="PROSITE" id="PS50405">
    <property type="entry name" value="GST_CTER"/>
    <property type="match status" value="1"/>
</dbReference>
<dbReference type="InterPro" id="IPR036249">
    <property type="entry name" value="Thioredoxin-like_sf"/>
</dbReference>
<dbReference type="CDD" id="cd03039">
    <property type="entry name" value="GST_N_Sigma_like"/>
    <property type="match status" value="1"/>
</dbReference>
<name>A0AAV5TGF3_9BILA</name>
<comment type="caution">
    <text evidence="3">The sequence shown here is derived from an EMBL/GenBank/DDBJ whole genome shotgun (WGS) entry which is preliminary data.</text>
</comment>
<accession>A0AAV5TGF3</accession>
<dbReference type="Pfam" id="PF14497">
    <property type="entry name" value="GST_C_3"/>
    <property type="match status" value="1"/>
</dbReference>
<dbReference type="GO" id="GO:0004364">
    <property type="term" value="F:glutathione transferase activity"/>
    <property type="evidence" value="ECO:0007669"/>
    <property type="project" value="UniProtKB-ARBA"/>
</dbReference>
<feature type="domain" description="GST N-terminal" evidence="1">
    <location>
        <begin position="2"/>
        <end position="81"/>
    </location>
</feature>
<dbReference type="SUPFAM" id="SSF52833">
    <property type="entry name" value="Thioredoxin-like"/>
    <property type="match status" value="1"/>
</dbReference>
<dbReference type="PANTHER" id="PTHR11571:SF256">
    <property type="entry name" value="GST C-TERMINAL DOMAIN-CONTAINING PROTEIN-RELATED"/>
    <property type="match status" value="1"/>
</dbReference>
<reference evidence="3" key="1">
    <citation type="submission" date="2023-10" db="EMBL/GenBank/DDBJ databases">
        <title>Genome assembly of Pristionchus species.</title>
        <authorList>
            <person name="Yoshida K."/>
            <person name="Sommer R.J."/>
        </authorList>
    </citation>
    <scope>NUCLEOTIDE SEQUENCE</scope>
    <source>
        <strain evidence="3">RS0144</strain>
    </source>
</reference>
<evidence type="ECO:0000313" key="3">
    <source>
        <dbReference type="EMBL" id="GMS93013.1"/>
    </source>
</evidence>
<dbReference type="SUPFAM" id="SSF47616">
    <property type="entry name" value="GST C-terminal domain-like"/>
    <property type="match status" value="1"/>
</dbReference>
<feature type="domain" description="GST C-terminal" evidence="2">
    <location>
        <begin position="83"/>
        <end position="212"/>
    </location>
</feature>
<evidence type="ECO:0000259" key="2">
    <source>
        <dbReference type="PROSITE" id="PS50405"/>
    </source>
</evidence>
<gene>
    <name evidence="3" type="ORF">PENTCL1PPCAC_15188</name>
</gene>
<dbReference type="InterPro" id="IPR040079">
    <property type="entry name" value="Glutathione_S-Trfase"/>
</dbReference>
<evidence type="ECO:0008006" key="5">
    <source>
        <dbReference type="Google" id="ProtNLM"/>
    </source>
</evidence>